<dbReference type="Proteomes" id="UP001144372">
    <property type="component" value="Unassembled WGS sequence"/>
</dbReference>
<dbReference type="PROSITE" id="PS00675">
    <property type="entry name" value="SIGMA54_INTERACT_1"/>
    <property type="match status" value="1"/>
</dbReference>
<dbReference type="Pfam" id="PF25601">
    <property type="entry name" value="AAA_lid_14"/>
    <property type="match status" value="1"/>
</dbReference>
<dbReference type="Gene3D" id="3.40.50.2300">
    <property type="match status" value="1"/>
</dbReference>
<dbReference type="CDD" id="cd00009">
    <property type="entry name" value="AAA"/>
    <property type="match status" value="1"/>
</dbReference>
<comment type="caution">
    <text evidence="6">Lacks conserved residue(s) required for the propagation of feature annotation.</text>
</comment>
<keyword evidence="5" id="KW-0804">Transcription</keyword>
<dbReference type="GO" id="GO:0000160">
    <property type="term" value="P:phosphorelay signal transduction system"/>
    <property type="evidence" value="ECO:0007669"/>
    <property type="project" value="InterPro"/>
</dbReference>
<dbReference type="SMART" id="SM00448">
    <property type="entry name" value="REC"/>
    <property type="match status" value="1"/>
</dbReference>
<dbReference type="SMART" id="SM00382">
    <property type="entry name" value="AAA"/>
    <property type="match status" value="1"/>
</dbReference>
<dbReference type="Gene3D" id="1.10.10.60">
    <property type="entry name" value="Homeodomain-like"/>
    <property type="match status" value="1"/>
</dbReference>
<evidence type="ECO:0000256" key="2">
    <source>
        <dbReference type="ARBA" id="ARBA00022840"/>
    </source>
</evidence>
<dbReference type="CDD" id="cd00156">
    <property type="entry name" value="REC"/>
    <property type="match status" value="1"/>
</dbReference>
<dbReference type="PROSITE" id="PS00688">
    <property type="entry name" value="SIGMA54_INTERACT_3"/>
    <property type="match status" value="1"/>
</dbReference>
<dbReference type="PROSITE" id="PS50045">
    <property type="entry name" value="SIGMA54_INTERACT_4"/>
    <property type="match status" value="1"/>
</dbReference>
<keyword evidence="10" id="KW-1185">Reference proteome</keyword>
<dbReference type="Gene3D" id="1.10.8.60">
    <property type="match status" value="1"/>
</dbReference>
<feature type="domain" description="Response regulatory" evidence="8">
    <location>
        <begin position="2"/>
        <end position="116"/>
    </location>
</feature>
<dbReference type="Pfam" id="PF02954">
    <property type="entry name" value="HTH_8"/>
    <property type="match status" value="1"/>
</dbReference>
<protein>
    <submittedName>
        <fullName evidence="9">Sigma-54-dependent Fis family transcriptional regulator</fullName>
    </submittedName>
</protein>
<dbReference type="PROSITE" id="PS50110">
    <property type="entry name" value="RESPONSE_REGULATORY"/>
    <property type="match status" value="1"/>
</dbReference>
<dbReference type="EMBL" id="BSDR01000001">
    <property type="protein sequence ID" value="GLI33594.1"/>
    <property type="molecule type" value="Genomic_DNA"/>
</dbReference>
<dbReference type="GO" id="GO:0043565">
    <property type="term" value="F:sequence-specific DNA binding"/>
    <property type="evidence" value="ECO:0007669"/>
    <property type="project" value="InterPro"/>
</dbReference>
<evidence type="ECO:0000259" key="7">
    <source>
        <dbReference type="PROSITE" id="PS50045"/>
    </source>
</evidence>
<dbReference type="InterPro" id="IPR025944">
    <property type="entry name" value="Sigma_54_int_dom_CS"/>
</dbReference>
<keyword evidence="4" id="KW-0238">DNA-binding</keyword>
<dbReference type="AlphaFoldDB" id="A0A9W6D267"/>
<dbReference type="Pfam" id="PF00158">
    <property type="entry name" value="Sigma54_activat"/>
    <property type="match status" value="1"/>
</dbReference>
<dbReference type="InterPro" id="IPR058031">
    <property type="entry name" value="AAA_lid_NorR"/>
</dbReference>
<dbReference type="GO" id="GO:0005524">
    <property type="term" value="F:ATP binding"/>
    <property type="evidence" value="ECO:0007669"/>
    <property type="project" value="UniProtKB-KW"/>
</dbReference>
<dbReference type="InterPro" id="IPR027417">
    <property type="entry name" value="P-loop_NTPase"/>
</dbReference>
<dbReference type="Gene3D" id="3.40.50.300">
    <property type="entry name" value="P-loop containing nucleotide triphosphate hydrolases"/>
    <property type="match status" value="1"/>
</dbReference>
<name>A0A9W6D267_9BACT</name>
<proteinExistence type="predicted"/>
<dbReference type="InterPro" id="IPR025662">
    <property type="entry name" value="Sigma_54_int_dom_ATP-bd_1"/>
</dbReference>
<dbReference type="InterPro" id="IPR003593">
    <property type="entry name" value="AAA+_ATPase"/>
</dbReference>
<accession>A0A9W6D267</accession>
<keyword evidence="1" id="KW-0547">Nucleotide-binding</keyword>
<gene>
    <name evidence="9" type="ORF">DAMNIGENAA_10270</name>
</gene>
<evidence type="ECO:0000259" key="8">
    <source>
        <dbReference type="PROSITE" id="PS50110"/>
    </source>
</evidence>
<dbReference type="FunFam" id="3.40.50.300:FF:000006">
    <property type="entry name" value="DNA-binding transcriptional regulator NtrC"/>
    <property type="match status" value="1"/>
</dbReference>
<reference evidence="9" key="1">
    <citation type="submission" date="2022-12" db="EMBL/GenBank/DDBJ databases">
        <title>Reference genome sequencing for broad-spectrum identification of bacterial and archaeal isolates by mass spectrometry.</title>
        <authorList>
            <person name="Sekiguchi Y."/>
            <person name="Tourlousse D.M."/>
        </authorList>
    </citation>
    <scope>NUCLEOTIDE SEQUENCE</scope>
    <source>
        <strain evidence="9">ASRB1</strain>
    </source>
</reference>
<dbReference type="InterPro" id="IPR011006">
    <property type="entry name" value="CheY-like_superfamily"/>
</dbReference>
<dbReference type="PANTHER" id="PTHR32071">
    <property type="entry name" value="TRANSCRIPTIONAL REGULATORY PROTEIN"/>
    <property type="match status" value="1"/>
</dbReference>
<evidence type="ECO:0000256" key="4">
    <source>
        <dbReference type="ARBA" id="ARBA00023125"/>
    </source>
</evidence>
<dbReference type="PANTHER" id="PTHR32071:SF21">
    <property type="entry name" value="TRANSCRIPTIONAL REGULATORY PROTEIN FLGR"/>
    <property type="match status" value="1"/>
</dbReference>
<dbReference type="InterPro" id="IPR002197">
    <property type="entry name" value="HTH_Fis"/>
</dbReference>
<evidence type="ECO:0000256" key="1">
    <source>
        <dbReference type="ARBA" id="ARBA00022741"/>
    </source>
</evidence>
<organism evidence="9 10">
    <name type="scientific">Desulforhabdus amnigena</name>
    <dbReference type="NCBI Taxonomy" id="40218"/>
    <lineage>
        <taxon>Bacteria</taxon>
        <taxon>Pseudomonadati</taxon>
        <taxon>Thermodesulfobacteriota</taxon>
        <taxon>Syntrophobacteria</taxon>
        <taxon>Syntrophobacterales</taxon>
        <taxon>Syntrophobacteraceae</taxon>
        <taxon>Desulforhabdus</taxon>
    </lineage>
</organism>
<dbReference type="Pfam" id="PF00072">
    <property type="entry name" value="Response_reg"/>
    <property type="match status" value="1"/>
</dbReference>
<dbReference type="InterPro" id="IPR002078">
    <property type="entry name" value="Sigma_54_int"/>
</dbReference>
<dbReference type="SUPFAM" id="SSF46689">
    <property type="entry name" value="Homeodomain-like"/>
    <property type="match status" value="1"/>
</dbReference>
<evidence type="ECO:0000313" key="10">
    <source>
        <dbReference type="Proteomes" id="UP001144372"/>
    </source>
</evidence>
<dbReference type="PRINTS" id="PR01590">
    <property type="entry name" value="HTHFIS"/>
</dbReference>
<sequence length="448" mass="50021">MVVLIVENDPIETRMLADCVREQGHVPVVLDAVGPALHYIGKESPDLVLINLNGSAVSGLKIIEAVRGRQYAIPVIAMTHKGRLEDAVQLMKSGAHDFWVKPIPRQKLVKTLELLESKTIHSISKPPIKHSLLLTQNPNMIHLKTIAKKVALSKATVFIQGESGTGKELFARYIHWHSDRKNKPFVAVNCAALPENLLESELFGYEKGAFTGAIKSKEGKFELANQGTLLLDEVTEISVQLQAKLLRVLQENEVDRLGGKYPIPIDVRVIATTNAAMEGALAGGQFRRDLYYRLNVIPLKIPPLRSRLEDVELLSKHFVQKYSGMYNVPVEGIASDALEKLRGHSWPGNVRELENVIQRGVLLTHGKVLNAESVIFDHETQVQTSSHMDMELMTIGEMEKRLIHKTLDAVNDNRTRAAEILGISVRTLRNKLNEYRQNQMMGEGLESI</sequence>
<feature type="domain" description="Sigma-54 factor interaction" evidence="7">
    <location>
        <begin position="133"/>
        <end position="362"/>
    </location>
</feature>
<evidence type="ECO:0000313" key="9">
    <source>
        <dbReference type="EMBL" id="GLI33594.1"/>
    </source>
</evidence>
<evidence type="ECO:0000256" key="5">
    <source>
        <dbReference type="ARBA" id="ARBA00023163"/>
    </source>
</evidence>
<dbReference type="GO" id="GO:0006355">
    <property type="term" value="P:regulation of DNA-templated transcription"/>
    <property type="evidence" value="ECO:0007669"/>
    <property type="project" value="InterPro"/>
</dbReference>
<dbReference type="RefSeq" id="WP_281792684.1">
    <property type="nucleotide sequence ID" value="NZ_BSDR01000001.1"/>
</dbReference>
<dbReference type="SUPFAM" id="SSF52540">
    <property type="entry name" value="P-loop containing nucleoside triphosphate hydrolases"/>
    <property type="match status" value="1"/>
</dbReference>
<evidence type="ECO:0000256" key="3">
    <source>
        <dbReference type="ARBA" id="ARBA00023015"/>
    </source>
</evidence>
<dbReference type="InterPro" id="IPR009057">
    <property type="entry name" value="Homeodomain-like_sf"/>
</dbReference>
<dbReference type="SUPFAM" id="SSF52172">
    <property type="entry name" value="CheY-like"/>
    <property type="match status" value="1"/>
</dbReference>
<evidence type="ECO:0000256" key="6">
    <source>
        <dbReference type="PROSITE-ProRule" id="PRU00169"/>
    </source>
</evidence>
<keyword evidence="3" id="KW-0805">Transcription regulation</keyword>
<dbReference type="InterPro" id="IPR001789">
    <property type="entry name" value="Sig_transdc_resp-reg_receiver"/>
</dbReference>
<comment type="caution">
    <text evidence="9">The sequence shown here is derived from an EMBL/GenBank/DDBJ whole genome shotgun (WGS) entry which is preliminary data.</text>
</comment>
<keyword evidence="2" id="KW-0067">ATP-binding</keyword>